<dbReference type="Gene3D" id="3.40.50.12160">
    <property type="entry name" value="Methylthiotransferase, N-terminal domain"/>
    <property type="match status" value="1"/>
</dbReference>
<keyword evidence="6" id="KW-0479">Metal-binding</keyword>
<dbReference type="GO" id="GO:0046872">
    <property type="term" value="F:metal ion binding"/>
    <property type="evidence" value="ECO:0007669"/>
    <property type="project" value="UniProtKB-KW"/>
</dbReference>
<dbReference type="NCBIfam" id="TIGR00089">
    <property type="entry name" value="MiaB/RimO family radical SAM methylthiotransferase"/>
    <property type="match status" value="1"/>
</dbReference>
<proteinExistence type="predicted"/>
<dbReference type="SFLD" id="SFLDG01082">
    <property type="entry name" value="B12-binding_domain_containing"/>
    <property type="match status" value="1"/>
</dbReference>
<dbReference type="PROSITE" id="PS51449">
    <property type="entry name" value="MTTASE_N"/>
    <property type="match status" value="1"/>
</dbReference>
<dbReference type="NCBIfam" id="TIGR01579">
    <property type="entry name" value="MiaB-like-C"/>
    <property type="match status" value="1"/>
</dbReference>
<keyword evidence="3" id="KW-0963">Cytoplasm</keyword>
<dbReference type="InterPro" id="IPR002792">
    <property type="entry name" value="TRAM_dom"/>
</dbReference>
<dbReference type="CDD" id="cd01335">
    <property type="entry name" value="Radical_SAM"/>
    <property type="match status" value="1"/>
</dbReference>
<dbReference type="AlphaFoldDB" id="A0A381NKF3"/>
<dbReference type="Pfam" id="PF00919">
    <property type="entry name" value="UPF0004"/>
    <property type="match status" value="1"/>
</dbReference>
<dbReference type="PROSITE" id="PS01278">
    <property type="entry name" value="MTTASE_RADICAL"/>
    <property type="match status" value="1"/>
</dbReference>
<dbReference type="Pfam" id="PF04055">
    <property type="entry name" value="Radical_SAM"/>
    <property type="match status" value="1"/>
</dbReference>
<dbReference type="SMART" id="SM00729">
    <property type="entry name" value="Elp3"/>
    <property type="match status" value="1"/>
</dbReference>
<evidence type="ECO:0000256" key="5">
    <source>
        <dbReference type="ARBA" id="ARBA00022694"/>
    </source>
</evidence>
<dbReference type="SFLD" id="SFLDS00029">
    <property type="entry name" value="Radical_SAM"/>
    <property type="match status" value="1"/>
</dbReference>
<evidence type="ECO:0000256" key="7">
    <source>
        <dbReference type="ARBA" id="ARBA00023004"/>
    </source>
</evidence>
<dbReference type="SFLD" id="SFLDG01061">
    <property type="entry name" value="methylthiotransferase"/>
    <property type="match status" value="1"/>
</dbReference>
<evidence type="ECO:0000259" key="10">
    <source>
        <dbReference type="PROSITE" id="PS51449"/>
    </source>
</evidence>
<evidence type="ECO:0000313" key="12">
    <source>
        <dbReference type="EMBL" id="SUZ54328.1"/>
    </source>
</evidence>
<dbReference type="InterPro" id="IPR058240">
    <property type="entry name" value="rSAM_sf"/>
</dbReference>
<evidence type="ECO:0000256" key="2">
    <source>
        <dbReference type="ARBA" id="ARBA00022485"/>
    </source>
</evidence>
<dbReference type="EMBL" id="UINC01000381">
    <property type="protein sequence ID" value="SUZ54328.1"/>
    <property type="molecule type" value="Genomic_DNA"/>
</dbReference>
<evidence type="ECO:0000259" key="9">
    <source>
        <dbReference type="PROSITE" id="PS50926"/>
    </source>
</evidence>
<feature type="domain" description="TRAM" evidence="9">
    <location>
        <begin position="401"/>
        <end position="464"/>
    </location>
</feature>
<keyword evidence="4" id="KW-0949">S-adenosyl-L-methionine</keyword>
<comment type="cofactor">
    <cofactor evidence="1">
        <name>[4Fe-4S] cluster</name>
        <dbReference type="ChEBI" id="CHEBI:49883"/>
    </cofactor>
</comment>
<dbReference type="GO" id="GO:0051539">
    <property type="term" value="F:4 iron, 4 sulfur cluster binding"/>
    <property type="evidence" value="ECO:0007669"/>
    <property type="project" value="UniProtKB-KW"/>
</dbReference>
<dbReference type="PROSITE" id="PS50926">
    <property type="entry name" value="TRAM"/>
    <property type="match status" value="1"/>
</dbReference>
<evidence type="ECO:0000256" key="1">
    <source>
        <dbReference type="ARBA" id="ARBA00001966"/>
    </source>
</evidence>
<feature type="domain" description="Radical SAM core" evidence="11">
    <location>
        <begin position="162"/>
        <end position="398"/>
    </location>
</feature>
<reference evidence="12" key="1">
    <citation type="submission" date="2018-05" db="EMBL/GenBank/DDBJ databases">
        <authorList>
            <person name="Lanie J.A."/>
            <person name="Ng W.-L."/>
            <person name="Kazmierczak K.M."/>
            <person name="Andrzejewski T.M."/>
            <person name="Davidsen T.M."/>
            <person name="Wayne K.J."/>
            <person name="Tettelin H."/>
            <person name="Glass J.I."/>
            <person name="Rusch D."/>
            <person name="Podicherti R."/>
            <person name="Tsui H.-C.T."/>
            <person name="Winkler M.E."/>
        </authorList>
    </citation>
    <scope>NUCLEOTIDE SEQUENCE</scope>
</reference>
<evidence type="ECO:0000256" key="4">
    <source>
        <dbReference type="ARBA" id="ARBA00022691"/>
    </source>
</evidence>
<evidence type="ECO:0008006" key="13">
    <source>
        <dbReference type="Google" id="ProtNLM"/>
    </source>
</evidence>
<evidence type="ECO:0000256" key="3">
    <source>
        <dbReference type="ARBA" id="ARBA00022490"/>
    </source>
</evidence>
<dbReference type="InterPro" id="IPR006638">
    <property type="entry name" value="Elp3/MiaA/NifB-like_rSAM"/>
</dbReference>
<name>A0A381NKF3_9ZZZZ</name>
<evidence type="ECO:0000256" key="8">
    <source>
        <dbReference type="ARBA" id="ARBA00023014"/>
    </source>
</evidence>
<evidence type="ECO:0000259" key="11">
    <source>
        <dbReference type="PROSITE" id="PS51918"/>
    </source>
</evidence>
<dbReference type="InterPro" id="IPR023404">
    <property type="entry name" value="rSAM_horseshoe"/>
</dbReference>
<organism evidence="12">
    <name type="scientific">marine metagenome</name>
    <dbReference type="NCBI Taxonomy" id="408172"/>
    <lineage>
        <taxon>unclassified sequences</taxon>
        <taxon>metagenomes</taxon>
        <taxon>ecological metagenomes</taxon>
    </lineage>
</organism>
<accession>A0A381NKF3</accession>
<dbReference type="InterPro" id="IPR013848">
    <property type="entry name" value="Methylthiotransferase_N"/>
</dbReference>
<dbReference type="SUPFAM" id="SSF102114">
    <property type="entry name" value="Radical SAM enzymes"/>
    <property type="match status" value="1"/>
</dbReference>
<dbReference type="GO" id="GO:0006400">
    <property type="term" value="P:tRNA modification"/>
    <property type="evidence" value="ECO:0007669"/>
    <property type="project" value="InterPro"/>
</dbReference>
<dbReference type="InterPro" id="IPR006467">
    <property type="entry name" value="MiaB-like_bact"/>
</dbReference>
<dbReference type="FunFam" id="3.40.50.12160:FF:000004">
    <property type="entry name" value="Threonylcarbamoyladenosine tRNA methylthiotransferase MtaB"/>
    <property type="match status" value="1"/>
</dbReference>
<gene>
    <name evidence="12" type="ORF">METZ01_LOCUS7182</name>
</gene>
<dbReference type="InterPro" id="IPR005840">
    <property type="entry name" value="Ribosomal_uS12_MeSTrfase_RimO"/>
</dbReference>
<dbReference type="Gene3D" id="3.80.30.20">
    <property type="entry name" value="tm_1862 like domain"/>
    <property type="match status" value="1"/>
</dbReference>
<dbReference type="PANTHER" id="PTHR43837">
    <property type="entry name" value="RIBOSOMAL PROTEIN S12 METHYLTHIOTRANSFERASE RIMO"/>
    <property type="match status" value="1"/>
</dbReference>
<sequence length="465" mass="51497">MAAMMTLVESTAPARVSGAGRRAAVKTLGCKINVYESNIISQQLIRDHWTMVDPSQEADLYVINSCTVTQEADRQTRQEIRRALRRNPSAKVVVTGCYAQLDPNELTEIDGVDLVVGNDAKFSIAEILRTSTVSDLQDQATKYSDNALGDRSCPPPELVTRYDGQTRAFVQVQQGCDHSCTFCVIHKARGPSRSFKASAVLRQAEQLISQGHREIVICGIDLGSFRISEAKDPTEVQGAGLVSLLKKIDNLSGEFRIRLSSIDPHHITDELLEQLSSGGKFCPYLHVSIQSASTLILKRMKRRYSRELLYERVTRAQERVPELVVGADLMVGFPTESDEQFRETLNAVKDLQIVYPHVFPFSLRDGAPASRIPAQVPRAVQRERASSIRAEGAKWRHRALRSWLGRSTEVLIERSSKPSAPGYNARLANYMPVKVNACAGDVGQFVKVKVVAVQADTLIAEAMFS</sequence>
<dbReference type="InterPro" id="IPR005839">
    <property type="entry name" value="Methylthiotransferase"/>
</dbReference>
<keyword evidence="2" id="KW-0004">4Fe-4S</keyword>
<evidence type="ECO:0000256" key="6">
    <source>
        <dbReference type="ARBA" id="ARBA00022723"/>
    </source>
</evidence>
<dbReference type="PANTHER" id="PTHR43837:SF1">
    <property type="entry name" value="RIBOSOMAL PROTEIN US12 METHYLTHIOTRANSFERASE RIMO"/>
    <property type="match status" value="1"/>
</dbReference>
<keyword evidence="8" id="KW-0411">Iron-sulfur</keyword>
<keyword evidence="7" id="KW-0408">Iron</keyword>
<feature type="domain" description="MTTase N-terminal" evidence="10">
    <location>
        <begin position="21"/>
        <end position="133"/>
    </location>
</feature>
<keyword evidence="5" id="KW-0819">tRNA processing</keyword>
<dbReference type="InterPro" id="IPR020612">
    <property type="entry name" value="Methylthiotransferase_CS"/>
</dbReference>
<protein>
    <recommendedName>
        <fullName evidence="13">tRNA (N(6)-L-threonylcarbamoyladenosine(37)-C(2))-methylthiotransferase MtaB</fullName>
    </recommendedName>
</protein>
<dbReference type="InterPro" id="IPR007197">
    <property type="entry name" value="rSAM"/>
</dbReference>
<dbReference type="PROSITE" id="PS51918">
    <property type="entry name" value="RADICAL_SAM"/>
    <property type="match status" value="1"/>
</dbReference>
<dbReference type="InterPro" id="IPR038135">
    <property type="entry name" value="Methylthiotransferase_N_sf"/>
</dbReference>
<dbReference type="GO" id="GO:0005829">
    <property type="term" value="C:cytosol"/>
    <property type="evidence" value="ECO:0007669"/>
    <property type="project" value="TreeGrafter"/>
</dbReference>
<dbReference type="GO" id="GO:0035599">
    <property type="term" value="F:aspartic acid methylthiotransferase activity"/>
    <property type="evidence" value="ECO:0007669"/>
    <property type="project" value="TreeGrafter"/>
</dbReference>